<proteinExistence type="predicted"/>
<evidence type="ECO:0000256" key="1">
    <source>
        <dbReference type="SAM" id="Coils"/>
    </source>
</evidence>
<dbReference type="AlphaFoldDB" id="A0AAD5UHU7"/>
<organism evidence="4 5">
    <name type="scientific">Boothiomyces macroporosus</name>
    <dbReference type="NCBI Taxonomy" id="261099"/>
    <lineage>
        <taxon>Eukaryota</taxon>
        <taxon>Fungi</taxon>
        <taxon>Fungi incertae sedis</taxon>
        <taxon>Chytridiomycota</taxon>
        <taxon>Chytridiomycota incertae sedis</taxon>
        <taxon>Chytridiomycetes</taxon>
        <taxon>Rhizophydiales</taxon>
        <taxon>Terramycetaceae</taxon>
        <taxon>Boothiomyces</taxon>
    </lineage>
</organism>
<gene>
    <name evidence="4" type="ORF">HK103_006344</name>
</gene>
<accession>A0AAD5UHU7</accession>
<evidence type="ECO:0000256" key="2">
    <source>
        <dbReference type="SAM" id="MobiDB-lite"/>
    </source>
</evidence>
<evidence type="ECO:0000313" key="5">
    <source>
        <dbReference type="Proteomes" id="UP001210925"/>
    </source>
</evidence>
<dbReference type="InterPro" id="IPR004827">
    <property type="entry name" value="bZIP"/>
</dbReference>
<feature type="region of interest" description="Disordered" evidence="2">
    <location>
        <begin position="52"/>
        <end position="71"/>
    </location>
</feature>
<dbReference type="GO" id="GO:0003700">
    <property type="term" value="F:DNA-binding transcription factor activity"/>
    <property type="evidence" value="ECO:0007669"/>
    <property type="project" value="InterPro"/>
</dbReference>
<sequence>MASDTVQISLPSPALDISDQLLSNAQQPNTAPCYKPIAPAMMKTPITFDRNSSSRVANKRMRNTESARRSRERKALRLAELEHLLEQSEKTRITLASELAMLQLQKKRNWDN</sequence>
<dbReference type="SUPFAM" id="SSF57959">
    <property type="entry name" value="Leucine zipper domain"/>
    <property type="match status" value="1"/>
</dbReference>
<protein>
    <recommendedName>
        <fullName evidence="3">BZIP domain-containing protein</fullName>
    </recommendedName>
</protein>
<feature type="coiled-coil region" evidence="1">
    <location>
        <begin position="71"/>
        <end position="98"/>
    </location>
</feature>
<dbReference type="Proteomes" id="UP001210925">
    <property type="component" value="Unassembled WGS sequence"/>
</dbReference>
<keyword evidence="1" id="KW-0175">Coiled coil</keyword>
<dbReference type="Pfam" id="PF07716">
    <property type="entry name" value="bZIP_2"/>
    <property type="match status" value="1"/>
</dbReference>
<reference evidence="4" key="1">
    <citation type="submission" date="2020-05" db="EMBL/GenBank/DDBJ databases">
        <title>Phylogenomic resolution of chytrid fungi.</title>
        <authorList>
            <person name="Stajich J.E."/>
            <person name="Amses K."/>
            <person name="Simmons R."/>
            <person name="Seto K."/>
            <person name="Myers J."/>
            <person name="Bonds A."/>
            <person name="Quandt C.A."/>
            <person name="Barry K."/>
            <person name="Liu P."/>
            <person name="Grigoriev I."/>
            <person name="Longcore J.E."/>
            <person name="James T.Y."/>
        </authorList>
    </citation>
    <scope>NUCLEOTIDE SEQUENCE</scope>
    <source>
        <strain evidence="4">PLAUS21</strain>
    </source>
</reference>
<evidence type="ECO:0000313" key="4">
    <source>
        <dbReference type="EMBL" id="KAJ3255321.1"/>
    </source>
</evidence>
<comment type="caution">
    <text evidence="4">The sequence shown here is derived from an EMBL/GenBank/DDBJ whole genome shotgun (WGS) entry which is preliminary data.</text>
</comment>
<dbReference type="InterPro" id="IPR046347">
    <property type="entry name" value="bZIP_sf"/>
</dbReference>
<dbReference type="PROSITE" id="PS00036">
    <property type="entry name" value="BZIP_BASIC"/>
    <property type="match status" value="1"/>
</dbReference>
<feature type="compositionally biased region" description="Basic and acidic residues" evidence="2">
    <location>
        <begin position="62"/>
        <end position="71"/>
    </location>
</feature>
<dbReference type="Gene3D" id="3.30.160.60">
    <property type="entry name" value="Classic Zinc Finger"/>
    <property type="match status" value="1"/>
</dbReference>
<evidence type="ECO:0000259" key="3">
    <source>
        <dbReference type="PROSITE" id="PS00036"/>
    </source>
</evidence>
<feature type="domain" description="BZIP" evidence="3">
    <location>
        <begin position="59"/>
        <end position="73"/>
    </location>
</feature>
<dbReference type="EMBL" id="JADGKB010000068">
    <property type="protein sequence ID" value="KAJ3255321.1"/>
    <property type="molecule type" value="Genomic_DNA"/>
</dbReference>
<keyword evidence="5" id="KW-1185">Reference proteome</keyword>
<name>A0AAD5UHU7_9FUNG</name>